<comment type="caution">
    <text evidence="2">The sequence shown here is derived from an EMBL/GenBank/DDBJ whole genome shotgun (WGS) entry which is preliminary data.</text>
</comment>
<keyword evidence="3" id="KW-1185">Reference proteome</keyword>
<evidence type="ECO:0000256" key="1">
    <source>
        <dbReference type="SAM" id="MobiDB-lite"/>
    </source>
</evidence>
<sequence>EIPDDSNDDGYNGYGGYNEDGECRGYYYRDGRYEKKPSQ</sequence>
<gene>
    <name evidence="2" type="ORF">GMARGA_LOCUS41181</name>
</gene>
<dbReference type="EMBL" id="CAJVQB010111119">
    <property type="protein sequence ID" value="CAG8852351.1"/>
    <property type="molecule type" value="Genomic_DNA"/>
</dbReference>
<feature type="region of interest" description="Disordered" evidence="1">
    <location>
        <begin position="1"/>
        <end position="25"/>
    </location>
</feature>
<accession>A0ABN7XCK4</accession>
<organism evidence="2 3">
    <name type="scientific">Gigaspora margarita</name>
    <dbReference type="NCBI Taxonomy" id="4874"/>
    <lineage>
        <taxon>Eukaryota</taxon>
        <taxon>Fungi</taxon>
        <taxon>Fungi incertae sedis</taxon>
        <taxon>Mucoromycota</taxon>
        <taxon>Glomeromycotina</taxon>
        <taxon>Glomeromycetes</taxon>
        <taxon>Diversisporales</taxon>
        <taxon>Gigasporaceae</taxon>
        <taxon>Gigaspora</taxon>
    </lineage>
</organism>
<protein>
    <submittedName>
        <fullName evidence="2">37446_t:CDS:1</fullName>
    </submittedName>
</protein>
<name>A0ABN7XCK4_GIGMA</name>
<dbReference type="Proteomes" id="UP000789901">
    <property type="component" value="Unassembled WGS sequence"/>
</dbReference>
<feature type="non-terminal residue" evidence="2">
    <location>
        <position position="1"/>
    </location>
</feature>
<proteinExistence type="predicted"/>
<evidence type="ECO:0000313" key="3">
    <source>
        <dbReference type="Proteomes" id="UP000789901"/>
    </source>
</evidence>
<reference evidence="2 3" key="1">
    <citation type="submission" date="2021-06" db="EMBL/GenBank/DDBJ databases">
        <authorList>
            <person name="Kallberg Y."/>
            <person name="Tangrot J."/>
            <person name="Rosling A."/>
        </authorList>
    </citation>
    <scope>NUCLEOTIDE SEQUENCE [LARGE SCALE GENOMIC DNA]</scope>
    <source>
        <strain evidence="2 3">120-4 pot B 10/14</strain>
    </source>
</reference>
<evidence type="ECO:0000313" key="2">
    <source>
        <dbReference type="EMBL" id="CAG8852351.1"/>
    </source>
</evidence>